<organism evidence="9 10">
    <name type="scientific">Amphibacillus marinus</name>
    <dbReference type="NCBI Taxonomy" id="872970"/>
    <lineage>
        <taxon>Bacteria</taxon>
        <taxon>Bacillati</taxon>
        <taxon>Bacillota</taxon>
        <taxon>Bacilli</taxon>
        <taxon>Bacillales</taxon>
        <taxon>Bacillaceae</taxon>
        <taxon>Amphibacillus</taxon>
    </lineage>
</organism>
<evidence type="ECO:0000256" key="3">
    <source>
        <dbReference type="ARBA" id="ARBA00022448"/>
    </source>
</evidence>
<name>A0A1H8NXT1_9BACI</name>
<dbReference type="PANTHER" id="PTHR21716">
    <property type="entry name" value="TRANSMEMBRANE PROTEIN"/>
    <property type="match status" value="1"/>
</dbReference>
<evidence type="ECO:0000256" key="1">
    <source>
        <dbReference type="ARBA" id="ARBA00004651"/>
    </source>
</evidence>
<dbReference type="GO" id="GO:0055085">
    <property type="term" value="P:transmembrane transport"/>
    <property type="evidence" value="ECO:0007669"/>
    <property type="project" value="TreeGrafter"/>
</dbReference>
<keyword evidence="5 8" id="KW-0812">Transmembrane</keyword>
<evidence type="ECO:0000256" key="5">
    <source>
        <dbReference type="ARBA" id="ARBA00022692"/>
    </source>
</evidence>
<feature type="transmembrane region" description="Helical" evidence="8">
    <location>
        <begin position="235"/>
        <end position="256"/>
    </location>
</feature>
<evidence type="ECO:0000256" key="4">
    <source>
        <dbReference type="ARBA" id="ARBA00022475"/>
    </source>
</evidence>
<evidence type="ECO:0000313" key="10">
    <source>
        <dbReference type="Proteomes" id="UP000199300"/>
    </source>
</evidence>
<keyword evidence="7 8" id="KW-0472">Membrane</keyword>
<feature type="transmembrane region" description="Helical" evidence="8">
    <location>
        <begin position="27"/>
        <end position="49"/>
    </location>
</feature>
<gene>
    <name evidence="9" type="ORF">SAMN04488134_106133</name>
</gene>
<dbReference type="InterPro" id="IPR002549">
    <property type="entry name" value="AI-2E-like"/>
</dbReference>
<keyword evidence="6 8" id="KW-1133">Transmembrane helix</keyword>
<comment type="similarity">
    <text evidence="2">Belongs to the autoinducer-2 exporter (AI-2E) (TC 2.A.86) family.</text>
</comment>
<reference evidence="9 10" key="1">
    <citation type="submission" date="2016-10" db="EMBL/GenBank/DDBJ databases">
        <authorList>
            <person name="de Groot N.N."/>
        </authorList>
    </citation>
    <scope>NUCLEOTIDE SEQUENCE [LARGE SCALE GENOMIC DNA]</scope>
    <source>
        <strain evidence="9 10">CGMCC 1.10434</strain>
    </source>
</reference>
<keyword evidence="10" id="KW-1185">Reference proteome</keyword>
<sequence>MIYLAKMSDVSNNHQPDNNQQLRYQKWYRIGFLTIIVLVVIYLIMLIFPNYREVLSSLGRIILPFLLAGLCAYLLMPVVNLLISWSIPKWLAILVIFLLIALLISGLAYYSYPKFIEQAERLTEQFPELLSGYRNWLSQIEHMVGTFPEPIHSEIDKLFNRIDQYSANWLEARITGMTKLTEYLISLAVVPVLLYYLLLDFNKLKQRTMQAVPRSQQKKVKQMIRSIDHDLGHYIRGQLLICLFVGLTTYIVYLIIRLDYSILLALFMGVMNIIPYFGPLIGAFPALLIALTISTETVVFLIIGMVAVQFLEGNILAPLILGHSVHVHPILVILVLLIGGELAGILGMVLAVPIVVVLRSVLLYNPFKK</sequence>
<keyword evidence="3" id="KW-0813">Transport</keyword>
<evidence type="ECO:0000256" key="7">
    <source>
        <dbReference type="ARBA" id="ARBA00023136"/>
    </source>
</evidence>
<feature type="transmembrane region" description="Helical" evidence="8">
    <location>
        <begin position="90"/>
        <end position="112"/>
    </location>
</feature>
<keyword evidence="4" id="KW-1003">Cell membrane</keyword>
<feature type="transmembrane region" description="Helical" evidence="8">
    <location>
        <begin position="344"/>
        <end position="364"/>
    </location>
</feature>
<dbReference type="AlphaFoldDB" id="A0A1H8NXT1"/>
<evidence type="ECO:0000256" key="6">
    <source>
        <dbReference type="ARBA" id="ARBA00022989"/>
    </source>
</evidence>
<feature type="transmembrane region" description="Helical" evidence="8">
    <location>
        <begin position="61"/>
        <end position="84"/>
    </location>
</feature>
<evidence type="ECO:0000256" key="8">
    <source>
        <dbReference type="SAM" id="Phobius"/>
    </source>
</evidence>
<dbReference type="Proteomes" id="UP000199300">
    <property type="component" value="Unassembled WGS sequence"/>
</dbReference>
<dbReference type="GO" id="GO:0005886">
    <property type="term" value="C:plasma membrane"/>
    <property type="evidence" value="ECO:0007669"/>
    <property type="project" value="UniProtKB-SubCell"/>
</dbReference>
<feature type="transmembrane region" description="Helical" evidence="8">
    <location>
        <begin position="180"/>
        <end position="199"/>
    </location>
</feature>
<dbReference type="PANTHER" id="PTHR21716:SF53">
    <property type="entry name" value="PERMEASE PERM-RELATED"/>
    <property type="match status" value="1"/>
</dbReference>
<proteinExistence type="inferred from homology"/>
<dbReference type="Pfam" id="PF01594">
    <property type="entry name" value="AI-2E_transport"/>
    <property type="match status" value="1"/>
</dbReference>
<dbReference type="EMBL" id="FODJ01000006">
    <property type="protein sequence ID" value="SEO34138.1"/>
    <property type="molecule type" value="Genomic_DNA"/>
</dbReference>
<evidence type="ECO:0000256" key="2">
    <source>
        <dbReference type="ARBA" id="ARBA00009773"/>
    </source>
</evidence>
<dbReference type="STRING" id="872970.SAMN04488134_106133"/>
<evidence type="ECO:0000313" key="9">
    <source>
        <dbReference type="EMBL" id="SEO34138.1"/>
    </source>
</evidence>
<comment type="subcellular location">
    <subcellularLocation>
        <location evidence="1">Cell membrane</location>
        <topology evidence="1">Multi-pass membrane protein</topology>
    </subcellularLocation>
</comment>
<protein>
    <submittedName>
        <fullName evidence="9">Predicted PurR-regulated permease PerM</fullName>
    </submittedName>
</protein>
<accession>A0A1H8NXT1</accession>